<dbReference type="KEGG" id="ptrt:HU722_0004415"/>
<proteinExistence type="predicted"/>
<sequence length="237" mass="26758">MSAVQANVNEVLDKTERSTISLSEEPPSIKRSGNRLLILVERKDDWADYLPSESLMLAQDYLEHSDDFPHRTQVINLCRNYKYLGQGYYCSLLAEARGHKVFPSVRTVSELARKALYGVGLNDLERTLERALANHPYGETEAFTLSLYFGKASIEPLQEIGRQLFEAFAVQTARLIGDGLYGVDLKQAGDRVLVIEVNDNPNLDAGIEDAVLGDELYRRVLLAFTQRLELKHRGQAW</sequence>
<gene>
    <name evidence="3" type="ORF">HU722_0004415</name>
    <name evidence="2" type="ORF">HU722_05980</name>
</gene>
<dbReference type="Proteomes" id="UP000615613">
    <property type="component" value="Chromosome"/>
</dbReference>
<dbReference type="Pfam" id="PF14401">
    <property type="entry name" value="RLAN"/>
    <property type="match status" value="1"/>
</dbReference>
<accession>A0A8I0CUW7</accession>
<feature type="domain" description="RimK-like ATPgrasp N-terminal" evidence="1">
    <location>
        <begin position="58"/>
        <end position="170"/>
    </location>
</feature>
<keyword evidence="4" id="KW-1185">Reference proteome</keyword>
<dbReference type="SUPFAM" id="SSF56059">
    <property type="entry name" value="Glutathione synthetase ATP-binding domain-like"/>
    <property type="match status" value="1"/>
</dbReference>
<evidence type="ECO:0000313" key="2">
    <source>
        <dbReference type="EMBL" id="MBC3291062.1"/>
    </source>
</evidence>
<dbReference type="AlphaFoldDB" id="A0A8I0CUW7"/>
<dbReference type="Gene3D" id="3.30.470.20">
    <property type="entry name" value="ATP-grasp fold, B domain"/>
    <property type="match status" value="1"/>
</dbReference>
<dbReference type="InterPro" id="IPR025839">
    <property type="entry name" value="RLAN_dom"/>
</dbReference>
<evidence type="ECO:0000313" key="3">
    <source>
        <dbReference type="EMBL" id="QXH84740.1"/>
    </source>
</evidence>
<evidence type="ECO:0000259" key="1">
    <source>
        <dbReference type="Pfam" id="PF14401"/>
    </source>
</evidence>
<organism evidence="2">
    <name type="scientific">Pseudomonas tritici</name>
    <dbReference type="NCBI Taxonomy" id="2745518"/>
    <lineage>
        <taxon>Bacteria</taxon>
        <taxon>Pseudomonadati</taxon>
        <taxon>Pseudomonadota</taxon>
        <taxon>Gammaproteobacteria</taxon>
        <taxon>Pseudomonadales</taxon>
        <taxon>Pseudomonadaceae</taxon>
        <taxon>Pseudomonas</taxon>
    </lineage>
</organism>
<evidence type="ECO:0000313" key="4">
    <source>
        <dbReference type="Proteomes" id="UP000615613"/>
    </source>
</evidence>
<reference evidence="3" key="2">
    <citation type="submission" date="2021-06" db="EMBL/GenBank/DDBJ databases">
        <title>Updating the genus Pseudomonas: Description of 43 new species and partition of the Pseudomonas putida group.</title>
        <authorList>
            <person name="Girard L."/>
            <person name="Lood C."/>
            <person name="Vandamme P."/>
            <person name="Rokni-Zadeh H."/>
            <person name="van Noort V."/>
            <person name="Hofte M."/>
            <person name="Lavigne R."/>
            <person name="De Mot R."/>
        </authorList>
    </citation>
    <scope>NUCLEOTIDE SEQUENCE</scope>
    <source>
        <strain evidence="3">SWRI145</strain>
    </source>
</reference>
<reference evidence="2" key="1">
    <citation type="journal article" date="2020" name="Microorganisms">
        <title>Reliable Identification of Environmental Pseudomonas Isolates Using the rpoD Gene.</title>
        <authorList>
            <consortium name="The Broad Institute Genome Sequencing Platform"/>
            <person name="Girard L."/>
            <person name="Lood C."/>
            <person name="Rokni-Zadeh H."/>
            <person name="van Noort V."/>
            <person name="Lavigne R."/>
            <person name="De Mot R."/>
        </authorList>
    </citation>
    <scope>NUCLEOTIDE SEQUENCE [LARGE SCALE GENOMIC DNA]</scope>
    <source>
        <strain evidence="2">SWRI145</strain>
    </source>
</reference>
<dbReference type="EMBL" id="CP077084">
    <property type="protein sequence ID" value="QXH84740.1"/>
    <property type="molecule type" value="Genomic_DNA"/>
</dbReference>
<dbReference type="EMBL" id="JABWQF010000003">
    <property type="protein sequence ID" value="MBC3291062.1"/>
    <property type="molecule type" value="Genomic_DNA"/>
</dbReference>
<protein>
    <submittedName>
        <fullName evidence="2">RimK-like ATPgrasp N-terminal domain-containing protein</fullName>
    </submittedName>
</protein>
<name>A0A8I0CUW7_9PSED</name>